<evidence type="ECO:0000256" key="1">
    <source>
        <dbReference type="SAM" id="MobiDB-lite"/>
    </source>
</evidence>
<dbReference type="PROSITE" id="PS50006">
    <property type="entry name" value="FHA_DOMAIN"/>
    <property type="match status" value="1"/>
</dbReference>
<dbReference type="PANTHER" id="PTHR23308">
    <property type="entry name" value="NUCLEAR INHIBITOR OF PROTEIN PHOSPHATASE-1"/>
    <property type="match status" value="1"/>
</dbReference>
<dbReference type="EMBL" id="QMKO01001599">
    <property type="protein sequence ID" value="RTG88228.1"/>
    <property type="molecule type" value="Genomic_DNA"/>
</dbReference>
<dbReference type="Gene3D" id="2.60.200.20">
    <property type="match status" value="1"/>
</dbReference>
<accession>A0A430QKK8</accession>
<feature type="region of interest" description="Disordered" evidence="1">
    <location>
        <begin position="14"/>
        <end position="47"/>
    </location>
</feature>
<sequence length="301" mass="34633">MNENALTANLTSTFMGVSPSQKDSQHKKHRTKHKIKDNVKKDDEEFTRPKILPRQYSNKRPHNLTHVKIKIEPRESCSPPHKRRLNDPVILKAKSPRRSGRVSSPVILRDSDDISESKPNLGKSGLLDENSGPVVKQKANFELSGTYTCYTCFPFFCLKGKLAEDTNVFKGVVIKYNEPEDARKPTTHWRLYAFKGNKTLSVLHIHRQSGFLIGRDRKIADIPMDHPSISKQHAVLQYRLVRGLIRLYIIDLESANGTYLNNNRIESRRYYELLEKDVIKFGFSTREYVVMTSETDMDDSS</sequence>
<keyword evidence="4" id="KW-1185">Reference proteome</keyword>
<dbReference type="InterPro" id="IPR008984">
    <property type="entry name" value="SMAD_FHA_dom_sf"/>
</dbReference>
<evidence type="ECO:0000313" key="3">
    <source>
        <dbReference type="EMBL" id="RTG88228.1"/>
    </source>
</evidence>
<dbReference type="InterPro" id="IPR000253">
    <property type="entry name" value="FHA_dom"/>
</dbReference>
<feature type="domain" description="FHA" evidence="2">
    <location>
        <begin position="211"/>
        <end position="265"/>
    </location>
</feature>
<dbReference type="InterPro" id="IPR050923">
    <property type="entry name" value="Cell_Proc_Reg/RNA_Proc"/>
</dbReference>
<feature type="compositionally biased region" description="Basic residues" evidence="1">
    <location>
        <begin position="25"/>
        <end position="35"/>
    </location>
</feature>
<reference evidence="3 4" key="1">
    <citation type="journal article" date="2019" name="PLoS Pathog.">
        <title>Genome sequence of the bovine parasite Schistosoma bovis Tanzania.</title>
        <authorList>
            <person name="Oey H."/>
            <person name="Zakrzewski M."/>
            <person name="Gobert G."/>
            <person name="Gravermann K."/>
            <person name="Stoye J."/>
            <person name="Jones M."/>
            <person name="Mcmanus D."/>
            <person name="Krause L."/>
        </authorList>
    </citation>
    <scope>NUCLEOTIDE SEQUENCE [LARGE SCALE GENOMIC DNA]</scope>
    <source>
        <strain evidence="3 4">TAN1997</strain>
    </source>
</reference>
<organism evidence="3 4">
    <name type="scientific">Schistosoma bovis</name>
    <name type="common">Blood fluke</name>
    <dbReference type="NCBI Taxonomy" id="6184"/>
    <lineage>
        <taxon>Eukaryota</taxon>
        <taxon>Metazoa</taxon>
        <taxon>Spiralia</taxon>
        <taxon>Lophotrochozoa</taxon>
        <taxon>Platyhelminthes</taxon>
        <taxon>Trematoda</taxon>
        <taxon>Digenea</taxon>
        <taxon>Strigeidida</taxon>
        <taxon>Schistosomatoidea</taxon>
        <taxon>Schistosomatidae</taxon>
        <taxon>Schistosoma</taxon>
    </lineage>
</organism>
<gene>
    <name evidence="3" type="ORF">DC041_0001369</name>
</gene>
<proteinExistence type="predicted"/>
<dbReference type="STRING" id="6184.A0A430QKK8"/>
<dbReference type="Pfam" id="PF00498">
    <property type="entry name" value="FHA"/>
    <property type="match status" value="1"/>
</dbReference>
<evidence type="ECO:0000313" key="4">
    <source>
        <dbReference type="Proteomes" id="UP000290809"/>
    </source>
</evidence>
<dbReference type="Proteomes" id="UP000290809">
    <property type="component" value="Unassembled WGS sequence"/>
</dbReference>
<dbReference type="SMART" id="SM00240">
    <property type="entry name" value="FHA"/>
    <property type="match status" value="1"/>
</dbReference>
<evidence type="ECO:0000259" key="2">
    <source>
        <dbReference type="PROSITE" id="PS50006"/>
    </source>
</evidence>
<protein>
    <submittedName>
        <fullName evidence="3">Smad nuclear-interacting protein 1</fullName>
    </submittedName>
</protein>
<feature type="region of interest" description="Disordered" evidence="1">
    <location>
        <begin position="73"/>
        <end position="128"/>
    </location>
</feature>
<dbReference type="SUPFAM" id="SSF49879">
    <property type="entry name" value="SMAD/FHA domain"/>
    <property type="match status" value="1"/>
</dbReference>
<name>A0A430QKK8_SCHBO</name>
<feature type="compositionally biased region" description="Basic and acidic residues" evidence="1">
    <location>
        <begin position="36"/>
        <end position="47"/>
    </location>
</feature>
<comment type="caution">
    <text evidence="3">The sequence shown here is derived from an EMBL/GenBank/DDBJ whole genome shotgun (WGS) entry which is preliminary data.</text>
</comment>
<dbReference type="AlphaFoldDB" id="A0A430QKK8"/>